<gene>
    <name evidence="3" type="ORF">D6Z83_21840</name>
    <name evidence="4" type="ORF">EBE87_01100</name>
</gene>
<comment type="caution">
    <text evidence="3">The sequence shown here is derived from an EMBL/GenBank/DDBJ whole genome shotgun (WGS) entry which is preliminary data.</text>
</comment>
<dbReference type="InterPro" id="IPR042100">
    <property type="entry name" value="Bug_dom1"/>
</dbReference>
<evidence type="ECO:0000313" key="6">
    <source>
        <dbReference type="Proteomes" id="UP000278036"/>
    </source>
</evidence>
<organism evidence="3 6">
    <name type="scientific">Teichococcus wenyumeiae</name>
    <dbReference type="NCBI Taxonomy" id="2478470"/>
    <lineage>
        <taxon>Bacteria</taxon>
        <taxon>Pseudomonadati</taxon>
        <taxon>Pseudomonadota</taxon>
        <taxon>Alphaproteobacteria</taxon>
        <taxon>Acetobacterales</taxon>
        <taxon>Roseomonadaceae</taxon>
        <taxon>Roseomonas</taxon>
    </lineage>
</organism>
<proteinExistence type="inferred from homology"/>
<dbReference type="Gene3D" id="3.40.190.150">
    <property type="entry name" value="Bordetella uptake gene, domain 1"/>
    <property type="match status" value="1"/>
</dbReference>
<dbReference type="PANTHER" id="PTHR42928">
    <property type="entry name" value="TRICARBOXYLATE-BINDING PROTEIN"/>
    <property type="match status" value="1"/>
</dbReference>
<evidence type="ECO:0000313" key="5">
    <source>
        <dbReference type="Proteomes" id="UP000274097"/>
    </source>
</evidence>
<dbReference type="Pfam" id="PF03401">
    <property type="entry name" value="TctC"/>
    <property type="match status" value="1"/>
</dbReference>
<dbReference type="InterPro" id="IPR005064">
    <property type="entry name" value="BUG"/>
</dbReference>
<name>A0A3A9JN74_9PROT</name>
<dbReference type="InParanoid" id="A0A3A9JN74"/>
<dbReference type="RefSeq" id="WP_120640323.1">
    <property type="nucleotide sequence ID" value="NZ_RAQU01000190.1"/>
</dbReference>
<dbReference type="EMBL" id="RAQU01000190">
    <property type="protein sequence ID" value="RKK02038.1"/>
    <property type="molecule type" value="Genomic_DNA"/>
</dbReference>
<feature type="chain" id="PRO_5017240743" evidence="2">
    <location>
        <begin position="24"/>
        <end position="330"/>
    </location>
</feature>
<dbReference type="SUPFAM" id="SSF53850">
    <property type="entry name" value="Periplasmic binding protein-like II"/>
    <property type="match status" value="1"/>
</dbReference>
<accession>A0A3A9JN74</accession>
<sequence length="330" mass="34851">MPRRRSLLAMPFASLAAPSLARAQEDFPARSLRLVLPFTPGGAVDLTGRLLAEMLAPVLGQGVAVENRGGSAGNLGGDAVARAAKDGYSLLLGSATLLCANKSLFPKSMPFDPLVDLAPLSRIATGTLVLVVNAERPWQNFEELVSAAREKPGRIVMGSSGKGSVSHLMLAALNRAAGIEIDHLPYRGGAAAIQDLRAGGVDMMFDVIPALIPHLRAGRFRALAVGSASRVTFVPELREVPGMAELLPGSGIDMHTWYATTTTGGTPEERVEVLHRAVRQVAASDAFRARLEPLGFTPVSDASPAECRDYLLAQQDIWKTLVEMAGATLG</sequence>
<comment type="similarity">
    <text evidence="1">Belongs to the UPF0065 (bug) family.</text>
</comment>
<protein>
    <submittedName>
        <fullName evidence="3">Tripartite tricarboxylate transporter substrate binding protein</fullName>
    </submittedName>
</protein>
<keyword evidence="2" id="KW-0732">Signal</keyword>
<dbReference type="EMBL" id="RFLX01000001">
    <property type="protein sequence ID" value="RMI27008.1"/>
    <property type="molecule type" value="Genomic_DNA"/>
</dbReference>
<dbReference type="PANTHER" id="PTHR42928:SF5">
    <property type="entry name" value="BLR1237 PROTEIN"/>
    <property type="match status" value="1"/>
</dbReference>
<dbReference type="Proteomes" id="UP000274097">
    <property type="component" value="Unassembled WGS sequence"/>
</dbReference>
<dbReference type="CDD" id="cd07012">
    <property type="entry name" value="PBP2_Bug_TTT"/>
    <property type="match status" value="1"/>
</dbReference>
<evidence type="ECO:0000313" key="3">
    <source>
        <dbReference type="EMBL" id="RKK02038.1"/>
    </source>
</evidence>
<reference evidence="3 6" key="1">
    <citation type="submission" date="2018-09" db="EMBL/GenBank/DDBJ databases">
        <title>Roseomonas sp. nov., isolated from feces of Tibetan antelopes in the Qinghai-Tibet plateau, China.</title>
        <authorList>
            <person name="Tian Z."/>
        </authorList>
    </citation>
    <scope>NUCLEOTIDE SEQUENCE [LARGE SCALE GENOMIC DNA]</scope>
    <source>
        <strain evidence="4 5">Z23</strain>
        <strain evidence="3 6">Z24</strain>
    </source>
</reference>
<dbReference type="Gene3D" id="3.40.190.10">
    <property type="entry name" value="Periplasmic binding protein-like II"/>
    <property type="match status" value="1"/>
</dbReference>
<dbReference type="PIRSF" id="PIRSF017082">
    <property type="entry name" value="YflP"/>
    <property type="match status" value="1"/>
</dbReference>
<evidence type="ECO:0000313" key="4">
    <source>
        <dbReference type="EMBL" id="RMI27008.1"/>
    </source>
</evidence>
<evidence type="ECO:0000256" key="1">
    <source>
        <dbReference type="ARBA" id="ARBA00006987"/>
    </source>
</evidence>
<keyword evidence="5" id="KW-1185">Reference proteome</keyword>
<feature type="signal peptide" evidence="2">
    <location>
        <begin position="1"/>
        <end position="23"/>
    </location>
</feature>
<evidence type="ECO:0000256" key="2">
    <source>
        <dbReference type="SAM" id="SignalP"/>
    </source>
</evidence>
<dbReference type="OrthoDB" id="7245085at2"/>
<dbReference type="AlphaFoldDB" id="A0A3A9JN74"/>
<dbReference type="Proteomes" id="UP000278036">
    <property type="component" value="Unassembled WGS sequence"/>
</dbReference>